<evidence type="ECO:0000256" key="1">
    <source>
        <dbReference type="ARBA" id="ARBA00001974"/>
    </source>
</evidence>
<protein>
    <submittedName>
        <fullName evidence="7">FAD-dependent oxidoreductase</fullName>
    </submittedName>
</protein>
<dbReference type="Gene3D" id="3.50.50.100">
    <property type="match status" value="1"/>
</dbReference>
<dbReference type="RefSeq" id="WP_171247159.1">
    <property type="nucleotide sequence ID" value="NZ_JABFAJ010000016.1"/>
</dbReference>
<feature type="domain" description="FAD/NAD(P)-binding" evidence="6">
    <location>
        <begin position="11"/>
        <end position="281"/>
    </location>
</feature>
<dbReference type="GO" id="GO:0003955">
    <property type="term" value="F:NAD(P)H dehydrogenase (quinone) activity"/>
    <property type="evidence" value="ECO:0007669"/>
    <property type="project" value="TreeGrafter"/>
</dbReference>
<evidence type="ECO:0000259" key="6">
    <source>
        <dbReference type="Pfam" id="PF07992"/>
    </source>
</evidence>
<dbReference type="PRINTS" id="PR00368">
    <property type="entry name" value="FADPNR"/>
</dbReference>
<evidence type="ECO:0000256" key="5">
    <source>
        <dbReference type="ARBA" id="ARBA00023002"/>
    </source>
</evidence>
<dbReference type="Proteomes" id="UP000557204">
    <property type="component" value="Unassembled WGS sequence"/>
</dbReference>
<dbReference type="InterPro" id="IPR023753">
    <property type="entry name" value="FAD/NAD-binding_dom"/>
</dbReference>
<keyword evidence="5" id="KW-0560">Oxidoreductase</keyword>
<keyword evidence="3" id="KW-0285">Flavoprotein</keyword>
<dbReference type="InterPro" id="IPR051169">
    <property type="entry name" value="NADH-Q_oxidoreductase"/>
</dbReference>
<organism evidence="7 8">
    <name type="scientific">Isoptericola sediminis</name>
    <dbReference type="NCBI Taxonomy" id="2733572"/>
    <lineage>
        <taxon>Bacteria</taxon>
        <taxon>Bacillati</taxon>
        <taxon>Actinomycetota</taxon>
        <taxon>Actinomycetes</taxon>
        <taxon>Micrococcales</taxon>
        <taxon>Promicromonosporaceae</taxon>
        <taxon>Isoptericola</taxon>
    </lineage>
</organism>
<dbReference type="InterPro" id="IPR036188">
    <property type="entry name" value="FAD/NAD-bd_sf"/>
</dbReference>
<reference evidence="7 8" key="1">
    <citation type="submission" date="2020-05" db="EMBL/GenBank/DDBJ databases">
        <title>Genome sequence of Isoptericola sp. JC619 isolated from Chilika lagoon, India.</title>
        <authorList>
            <person name="Kumar D."/>
            <person name="Appam K."/>
            <person name="Gandham S."/>
            <person name="Uppada J."/>
            <person name="Sasikala C."/>
            <person name="Venkata Ramana C."/>
        </authorList>
    </citation>
    <scope>NUCLEOTIDE SEQUENCE [LARGE SCALE GENOMIC DNA]</scope>
    <source>
        <strain evidence="7 8">JC619</strain>
    </source>
</reference>
<keyword evidence="8" id="KW-1185">Reference proteome</keyword>
<accession>A0A849K5G3</accession>
<evidence type="ECO:0000313" key="7">
    <source>
        <dbReference type="EMBL" id="NNU27650.1"/>
    </source>
</evidence>
<proteinExistence type="inferred from homology"/>
<evidence type="ECO:0000256" key="3">
    <source>
        <dbReference type="ARBA" id="ARBA00022630"/>
    </source>
</evidence>
<dbReference type="GO" id="GO:0019646">
    <property type="term" value="P:aerobic electron transport chain"/>
    <property type="evidence" value="ECO:0007669"/>
    <property type="project" value="TreeGrafter"/>
</dbReference>
<evidence type="ECO:0000256" key="2">
    <source>
        <dbReference type="ARBA" id="ARBA00005272"/>
    </source>
</evidence>
<dbReference type="PANTHER" id="PTHR42913:SF3">
    <property type="entry name" value="64 KDA MITOCHONDRIAL NADH DEHYDROGENASE (EUROFUNG)"/>
    <property type="match status" value="1"/>
</dbReference>
<dbReference type="EMBL" id="JABFAJ010000016">
    <property type="protein sequence ID" value="NNU27650.1"/>
    <property type="molecule type" value="Genomic_DNA"/>
</dbReference>
<evidence type="ECO:0000256" key="4">
    <source>
        <dbReference type="ARBA" id="ARBA00022827"/>
    </source>
</evidence>
<evidence type="ECO:0000313" key="8">
    <source>
        <dbReference type="Proteomes" id="UP000557204"/>
    </source>
</evidence>
<sequence>MEPLQHTPSTHVLIVGAGFAGAMTAVRLAGRSGGRVHVTVVNPRPQFVNRLRLHQQAVGRAVPAPHLRDLLGPDVTILEGTVTGLDPDAGRATVSGPDGTHTLGFDHVVLATGSVTQPVPVPGGEHTHAVASLEASDRLGAALGDLPAGADVAVVGGGFTGLETVGELAEARPDLAVRLVTSGEVGGWFTDRAAAFVRTRLDRLGVEAVGGARVRAVEHDRLHLDDGGEVSSDLTVWCGGFAAPPLAREAGLAVDDAGAVRTDAGLRSVSHPQVLAVGDAGHTEAPAGGRYSMSCQFALPSGAHAADVLRAEALGTGSAGPFDLGFVGRTVSLGSQAAVLQPTTRDDVATGRALTGPVARAAKRFQVRGVVSAIGLSRRVPGAIRWGGSGHRADTTPARMAG</sequence>
<dbReference type="PRINTS" id="PR00469">
    <property type="entry name" value="PNDRDTASEII"/>
</dbReference>
<comment type="cofactor">
    <cofactor evidence="1">
        <name>FAD</name>
        <dbReference type="ChEBI" id="CHEBI:57692"/>
    </cofactor>
</comment>
<dbReference type="Pfam" id="PF07992">
    <property type="entry name" value="Pyr_redox_2"/>
    <property type="match status" value="1"/>
</dbReference>
<dbReference type="SUPFAM" id="SSF51905">
    <property type="entry name" value="FAD/NAD(P)-binding domain"/>
    <property type="match status" value="1"/>
</dbReference>
<dbReference type="AlphaFoldDB" id="A0A849K5G3"/>
<gene>
    <name evidence="7" type="ORF">HLI28_08860</name>
</gene>
<keyword evidence="4" id="KW-0274">FAD</keyword>
<name>A0A849K5G3_9MICO</name>
<comment type="caution">
    <text evidence="7">The sequence shown here is derived from an EMBL/GenBank/DDBJ whole genome shotgun (WGS) entry which is preliminary data.</text>
</comment>
<dbReference type="PANTHER" id="PTHR42913">
    <property type="entry name" value="APOPTOSIS-INDUCING FACTOR 1"/>
    <property type="match status" value="1"/>
</dbReference>
<comment type="similarity">
    <text evidence="2">Belongs to the NADH dehydrogenase family.</text>
</comment>